<dbReference type="Proteomes" id="UP000095038">
    <property type="component" value="Unassembled WGS sequence"/>
</dbReference>
<proteinExistence type="predicted"/>
<reference evidence="2" key="1">
    <citation type="submission" date="2016-05" db="EMBL/GenBank/DDBJ databases">
        <title>Comparative genomics of biotechnologically important yeasts.</title>
        <authorList>
            <consortium name="DOE Joint Genome Institute"/>
            <person name="Riley R."/>
            <person name="Haridas S."/>
            <person name="Wolfe K.H."/>
            <person name="Lopes M.R."/>
            <person name="Hittinger C.T."/>
            <person name="Goker M."/>
            <person name="Salamov A."/>
            <person name="Wisecaver J."/>
            <person name="Long T.M."/>
            <person name="Aerts A.L."/>
            <person name="Barry K."/>
            <person name="Choi C."/>
            <person name="Clum A."/>
            <person name="Coughlan A.Y."/>
            <person name="Deshpande S."/>
            <person name="Douglass A.P."/>
            <person name="Hanson S.J."/>
            <person name="Klenk H.-P."/>
            <person name="Labutti K."/>
            <person name="Lapidus A."/>
            <person name="Lindquist E."/>
            <person name="Lipzen A."/>
            <person name="Meier-Kolthoff J.P."/>
            <person name="Ohm R.A."/>
            <person name="Otillar R.P."/>
            <person name="Pangilinan J."/>
            <person name="Peng Y."/>
            <person name="Rokas A."/>
            <person name="Rosa C.A."/>
            <person name="Scheuner C."/>
            <person name="Sibirny A.A."/>
            <person name="Slot J.C."/>
            <person name="Stielow J.B."/>
            <person name="Sun H."/>
            <person name="Kurtzman C.P."/>
            <person name="Blackwell M."/>
            <person name="Grigoriev I.V."/>
            <person name="Jeffries T.W."/>
        </authorList>
    </citation>
    <scope>NUCLEOTIDE SEQUENCE [LARGE SCALE GENOMIC DNA]</scope>
    <source>
        <strain evidence="2">DSM 1968</strain>
    </source>
</reference>
<protein>
    <submittedName>
        <fullName evidence="1">Uncharacterized protein</fullName>
    </submittedName>
</protein>
<evidence type="ECO:0000313" key="2">
    <source>
        <dbReference type="Proteomes" id="UP000095038"/>
    </source>
</evidence>
<dbReference type="InParanoid" id="A0A1D2VGB2"/>
<sequence>MIVEPLCCKKSKKPFNKSISNHCAKCVSIFNTFSMTKTFSINSRFGQINGFCRLHCALLSKSNTFFFTWTINRHVSIALNQFLTLLSTSLFGD</sequence>
<dbReference type="AlphaFoldDB" id="A0A1D2VGB2"/>
<organism evidence="1 2">
    <name type="scientific">Ascoidea rubescens DSM 1968</name>
    <dbReference type="NCBI Taxonomy" id="1344418"/>
    <lineage>
        <taxon>Eukaryota</taxon>
        <taxon>Fungi</taxon>
        <taxon>Dikarya</taxon>
        <taxon>Ascomycota</taxon>
        <taxon>Saccharomycotina</taxon>
        <taxon>Saccharomycetes</taxon>
        <taxon>Ascoideaceae</taxon>
        <taxon>Ascoidea</taxon>
    </lineage>
</organism>
<gene>
    <name evidence="1" type="ORF">ASCRUDRAFT_148899</name>
</gene>
<dbReference type="RefSeq" id="XP_020046946.1">
    <property type="nucleotide sequence ID" value="XM_020189265.1"/>
</dbReference>
<evidence type="ECO:0000313" key="1">
    <source>
        <dbReference type="EMBL" id="ODV60639.1"/>
    </source>
</evidence>
<keyword evidence="2" id="KW-1185">Reference proteome</keyword>
<dbReference type="EMBL" id="KV454481">
    <property type="protein sequence ID" value="ODV60639.1"/>
    <property type="molecule type" value="Genomic_DNA"/>
</dbReference>
<dbReference type="GeneID" id="30962901"/>
<name>A0A1D2VGB2_9ASCO</name>
<accession>A0A1D2VGB2</accession>